<evidence type="ECO:0000256" key="5">
    <source>
        <dbReference type="ARBA" id="ARBA00022741"/>
    </source>
</evidence>
<evidence type="ECO:0000259" key="9">
    <source>
        <dbReference type="Pfam" id="PF14714"/>
    </source>
</evidence>
<dbReference type="PANTHER" id="PTHR43834:SF6">
    <property type="entry name" value="GTPASE DER"/>
    <property type="match status" value="1"/>
</dbReference>
<evidence type="ECO:0000256" key="4">
    <source>
        <dbReference type="ARBA" id="ARBA00022737"/>
    </source>
</evidence>
<evidence type="ECO:0000256" key="7">
    <source>
        <dbReference type="RuleBase" id="RU004481"/>
    </source>
</evidence>
<comment type="caution">
    <text evidence="10">The sequence shown here is derived from an EMBL/GenBank/DDBJ whole genome shotgun (WGS) entry which is preliminary data.</text>
</comment>
<proteinExistence type="inferred from homology"/>
<evidence type="ECO:0000313" key="10">
    <source>
        <dbReference type="EMBL" id="ETO91603.1"/>
    </source>
</evidence>
<keyword evidence="6 7" id="KW-0342">GTP-binding</keyword>
<comment type="similarity">
    <text evidence="1 7">Belongs to the TRAFAC class TrmE-Era-EngA-EngB-Septin-like GTPase superfamily. EngA (Der) GTPase family.</text>
</comment>
<feature type="domain" description="G" evidence="8">
    <location>
        <begin position="4"/>
        <end position="112"/>
    </location>
</feature>
<dbReference type="Pfam" id="PF14714">
    <property type="entry name" value="KH_dom-like"/>
    <property type="match status" value="1"/>
</dbReference>
<dbReference type="InterPro" id="IPR015946">
    <property type="entry name" value="KH_dom-like_a/b"/>
</dbReference>
<protein>
    <recommendedName>
        <fullName evidence="2 7">GTPase Der</fullName>
    </recommendedName>
</protein>
<evidence type="ECO:0000256" key="2">
    <source>
        <dbReference type="ARBA" id="ARBA00020953"/>
    </source>
</evidence>
<dbReference type="PANTHER" id="PTHR43834">
    <property type="entry name" value="GTPASE DER"/>
    <property type="match status" value="1"/>
</dbReference>
<dbReference type="Gene3D" id="3.40.50.300">
    <property type="entry name" value="P-loop containing nucleotide triphosphate hydrolases"/>
    <property type="match status" value="2"/>
</dbReference>
<feature type="domain" description="G" evidence="8">
    <location>
        <begin position="173"/>
        <end position="289"/>
    </location>
</feature>
<dbReference type="NCBIfam" id="TIGR03594">
    <property type="entry name" value="GTPase_EngA"/>
    <property type="match status" value="1"/>
</dbReference>
<evidence type="ECO:0000256" key="1">
    <source>
        <dbReference type="ARBA" id="ARBA00008279"/>
    </source>
</evidence>
<dbReference type="PATRIC" id="fig|1401685.3.peg.3"/>
<dbReference type="Pfam" id="PF01926">
    <property type="entry name" value="MMR_HSR1"/>
    <property type="match status" value="2"/>
</dbReference>
<dbReference type="InterPro" id="IPR027417">
    <property type="entry name" value="P-loop_NTPase"/>
</dbReference>
<dbReference type="AlphaFoldDB" id="W2V2C7"/>
<keyword evidence="3" id="KW-0690">Ribosome biogenesis</keyword>
<dbReference type="InterPro" id="IPR016484">
    <property type="entry name" value="GTPase_Der"/>
</dbReference>
<dbReference type="InterPro" id="IPR032859">
    <property type="entry name" value="KH_dom-like"/>
</dbReference>
<accession>W2V2C7</accession>
<dbReference type="GO" id="GO:0042254">
    <property type="term" value="P:ribosome biogenesis"/>
    <property type="evidence" value="ECO:0007669"/>
    <property type="project" value="UniProtKB-KW"/>
</dbReference>
<dbReference type="PIRSF" id="PIRSF006485">
    <property type="entry name" value="GTP-binding_EngA"/>
    <property type="match status" value="1"/>
</dbReference>
<reference evidence="10 11" key="1">
    <citation type="journal article" date="2013" name="PLoS ONE">
        <title>Bacterial endosymbiosis in a chordate host: long-term co-evolution and conservation of secondary metabolism.</title>
        <authorList>
            <person name="Kwan J.C."/>
            <person name="Schmidt E.W."/>
        </authorList>
    </citation>
    <scope>NUCLEOTIDE SEQUENCE [LARGE SCALE GENOMIC DNA]</scope>
    <source>
        <strain evidence="11">L6</strain>
    </source>
</reference>
<organism evidence="10 11">
    <name type="scientific">Candidatus Xenolissoclinum pacificiensis L6</name>
    <dbReference type="NCBI Taxonomy" id="1401685"/>
    <lineage>
        <taxon>Bacteria</taxon>
        <taxon>Pseudomonadati</taxon>
        <taxon>Pseudomonadota</taxon>
        <taxon>Alphaproteobacteria</taxon>
        <taxon>Rickettsiales</taxon>
        <taxon>Anaplasmataceae</taxon>
        <taxon>Candidatus Xenolissoclinum</taxon>
    </lineage>
</organism>
<feature type="domain" description="GTPase Der C-terminal KH-domain-like" evidence="9">
    <location>
        <begin position="346"/>
        <end position="427"/>
    </location>
</feature>
<evidence type="ECO:0000313" key="11">
    <source>
        <dbReference type="Proteomes" id="UP000018951"/>
    </source>
</evidence>
<comment type="function">
    <text evidence="7">GTPase that plays an essential role in the late steps of ribosome biogenesis.</text>
</comment>
<dbReference type="Gene3D" id="3.30.300.20">
    <property type="match status" value="1"/>
</dbReference>
<keyword evidence="4 7" id="KW-0677">Repeat</keyword>
<dbReference type="SUPFAM" id="SSF52540">
    <property type="entry name" value="P-loop containing nucleoside triphosphate hydrolases"/>
    <property type="match status" value="2"/>
</dbReference>
<evidence type="ECO:0000256" key="3">
    <source>
        <dbReference type="ARBA" id="ARBA00022517"/>
    </source>
</evidence>
<evidence type="ECO:0000256" key="6">
    <source>
        <dbReference type="ARBA" id="ARBA00023134"/>
    </source>
</evidence>
<dbReference type="InterPro" id="IPR006073">
    <property type="entry name" value="GTP-bd"/>
</dbReference>
<dbReference type="STRING" id="1401685.P857_772"/>
<keyword evidence="11" id="KW-1185">Reference proteome</keyword>
<dbReference type="GO" id="GO:0005525">
    <property type="term" value="F:GTP binding"/>
    <property type="evidence" value="ECO:0007669"/>
    <property type="project" value="UniProtKB-KW"/>
</dbReference>
<name>W2V2C7_9RICK</name>
<gene>
    <name evidence="10" type="ORF">P857_772</name>
</gene>
<dbReference type="InterPro" id="IPR005225">
    <property type="entry name" value="Small_GTP-bd"/>
</dbReference>
<dbReference type="NCBIfam" id="TIGR00231">
    <property type="entry name" value="small_GTP"/>
    <property type="match status" value="2"/>
</dbReference>
<keyword evidence="5 7" id="KW-0547">Nucleotide-binding</keyword>
<dbReference type="Proteomes" id="UP000018951">
    <property type="component" value="Unassembled WGS sequence"/>
</dbReference>
<dbReference type="EMBL" id="AXCJ01000001">
    <property type="protein sequence ID" value="ETO91603.1"/>
    <property type="molecule type" value="Genomic_DNA"/>
</dbReference>
<evidence type="ECO:0000259" key="8">
    <source>
        <dbReference type="Pfam" id="PF01926"/>
    </source>
</evidence>
<sequence length="435" mass="50114">MIDIIIVGVPNVGKSTLFNKLLNINKSITYNQPGITRDVVSMVSQIEGIECTLYDTEGFLGQMHSYHKAVLQKAHIIFFVVDIHSVEASRLLLKQVHQNRRVDSKLVLLCNKCDIKEVNDNYECFTLGVKDVIFVSSEHKIGFTEVYDVITSYTQFHNKSLESVIQQDRIRLTVLGKPNVGKSTIVNKILQYDRQVVDNKPGTTVDTVNTDFEYRDHSFTIIDTAGIRRKNKVITYVEQRMTSNSLSGMASSDIVLFVVDITTVLERQDLRLIDKALSKNKVVIILLNKKDVVQDVRRYVDYVKYQCQKSISLVPIILPISALNLRSTNVILDKVIEIFNTANIWISTSKLNSWLQHVIKRHMHPVLIHARKKEMRFKYVVQTSKFPIILTIYTNDLTVQESYTKYLKNDFRKYFDMPNLPVQIKYKVSNNPYVS</sequence>